<dbReference type="RefSeq" id="XP_031000296.1">
    <property type="nucleotide sequence ID" value="XM_031136632.1"/>
</dbReference>
<dbReference type="STRING" id="1093900.A0A507B635"/>
<dbReference type="PANTHER" id="PTHR32487:SF8">
    <property type="entry name" value="NAD-DEPENDENT EPIMERASE_DEHYDRATASE DOMAIN-CONTAINING PROTEIN"/>
    <property type="match status" value="1"/>
</dbReference>
<dbReference type="InterPro" id="IPR036291">
    <property type="entry name" value="NAD(P)-bd_dom_sf"/>
</dbReference>
<name>A0A507B635_9PEZI</name>
<dbReference type="Pfam" id="PF22917">
    <property type="entry name" value="PRISE"/>
    <property type="match status" value="1"/>
</dbReference>
<organism evidence="2 3">
    <name type="scientific">Thyridium curvatum</name>
    <dbReference type="NCBI Taxonomy" id="1093900"/>
    <lineage>
        <taxon>Eukaryota</taxon>
        <taxon>Fungi</taxon>
        <taxon>Dikarya</taxon>
        <taxon>Ascomycota</taxon>
        <taxon>Pezizomycotina</taxon>
        <taxon>Sordariomycetes</taxon>
        <taxon>Sordariomycetidae</taxon>
        <taxon>Thyridiales</taxon>
        <taxon>Thyridiaceae</taxon>
        <taxon>Thyridium</taxon>
    </lineage>
</organism>
<dbReference type="AlphaFoldDB" id="A0A507B635"/>
<reference evidence="2 3" key="1">
    <citation type="submission" date="2019-06" db="EMBL/GenBank/DDBJ databases">
        <title>Draft genome sequence of the filamentous fungus Phialemoniopsis curvata isolated from diesel fuel.</title>
        <authorList>
            <person name="Varaljay V.A."/>
            <person name="Lyon W.J."/>
            <person name="Crouch A.L."/>
            <person name="Drake C.E."/>
            <person name="Hollomon J.M."/>
            <person name="Nadeau L.J."/>
            <person name="Nunn H.S."/>
            <person name="Stevenson B.S."/>
            <person name="Bojanowski C.L."/>
            <person name="Crookes-Goodson W.J."/>
        </authorList>
    </citation>
    <scope>NUCLEOTIDE SEQUENCE [LARGE SCALE GENOMIC DNA]</scope>
    <source>
        <strain evidence="2 3">D216</strain>
    </source>
</reference>
<sequence>MGGKHALVLGASGITGWAIVSELLSGGPDVQQFSRVTALTNRPLSPEIARWPSSPKLNVVSGINLLKGTQDELQAEFQAKVPNIETVTQLFFNSYKFSTDKKKESQENAEMLARCVAMAEALSPSFEFIVLPTGGKAYGYHLLDKFPFGDQMPLKESLPRIPEPYASDLFYYWQVDRLKSLSKGKSWTYCEIRPDMVVGFVPNNNAHCLAQILAIYLSLYAHVNGTGSEVPFPGNEKSWVIHSNDSSQDIVARFSIYASLRPDRAGGGRAFNVCDRSRPSSWSVKWPVLCSYFGLKGTGPCEGSQQPGPYIQEHRDRWIELAQENRLRLEQLDNDLANPGFQKYIMSLFVFERVMSLEAMREAGFSEEVDEKTAWYTAFDRFRAAKIIP</sequence>
<keyword evidence="3" id="KW-1185">Reference proteome</keyword>
<comment type="caution">
    <text evidence="2">The sequence shown here is derived from an EMBL/GenBank/DDBJ whole genome shotgun (WGS) entry which is preliminary data.</text>
</comment>
<evidence type="ECO:0000313" key="2">
    <source>
        <dbReference type="EMBL" id="TPX18585.1"/>
    </source>
</evidence>
<accession>A0A507B635</accession>
<dbReference type="Gene3D" id="3.40.50.720">
    <property type="entry name" value="NAD(P)-binding Rossmann-like Domain"/>
    <property type="match status" value="1"/>
</dbReference>
<dbReference type="PANTHER" id="PTHR32487">
    <property type="entry name" value="3-OXO-DELTA(4,5)-STEROID 5-BETA-REDUCTASE"/>
    <property type="match status" value="1"/>
</dbReference>
<dbReference type="InParanoid" id="A0A507B635"/>
<proteinExistence type="predicted"/>
<dbReference type="CDD" id="cd08948">
    <property type="entry name" value="5beta-POR_like_SDR_a"/>
    <property type="match status" value="1"/>
</dbReference>
<dbReference type="OrthoDB" id="1731983at2759"/>
<dbReference type="EMBL" id="SKBQ01000010">
    <property type="protein sequence ID" value="TPX18585.1"/>
    <property type="molecule type" value="Genomic_DNA"/>
</dbReference>
<evidence type="ECO:0000313" key="3">
    <source>
        <dbReference type="Proteomes" id="UP000319257"/>
    </source>
</evidence>
<evidence type="ECO:0000259" key="1">
    <source>
        <dbReference type="Pfam" id="PF22917"/>
    </source>
</evidence>
<feature type="domain" description="PRISE-like Rossmann-fold" evidence="1">
    <location>
        <begin position="6"/>
        <end position="389"/>
    </location>
</feature>
<gene>
    <name evidence="2" type="ORF">E0L32_002442</name>
</gene>
<dbReference type="GeneID" id="41969889"/>
<dbReference type="Proteomes" id="UP000319257">
    <property type="component" value="Unassembled WGS sequence"/>
</dbReference>
<protein>
    <recommendedName>
        <fullName evidence="1">PRISE-like Rossmann-fold domain-containing protein</fullName>
    </recommendedName>
</protein>
<dbReference type="InterPro" id="IPR055222">
    <property type="entry name" value="PRISE-like_Rossmann-fold"/>
</dbReference>
<dbReference type="SUPFAM" id="SSF51735">
    <property type="entry name" value="NAD(P)-binding Rossmann-fold domains"/>
    <property type="match status" value="1"/>
</dbReference>